<gene>
    <name evidence="1" type="ORF">F5X71_03625</name>
</gene>
<proteinExistence type="predicted"/>
<reference evidence="1 2" key="1">
    <citation type="journal article" date="2019" name="ACS Chem. Biol.">
        <title>Identification and Mobilization of a Cryptic Antibiotic Biosynthesis Gene Locus from a Human-Pathogenic Nocardia Isolate.</title>
        <authorList>
            <person name="Herisse M."/>
            <person name="Ishida K."/>
            <person name="Porter J.L."/>
            <person name="Howden B."/>
            <person name="Hertweck C."/>
            <person name="Stinear T.P."/>
            <person name="Pidot S.J."/>
        </authorList>
    </citation>
    <scope>NUCLEOTIDE SEQUENCE [LARGE SCALE GENOMIC DNA]</scope>
    <source>
        <strain evidence="1 2">AUSMDU00024985</strain>
    </source>
</reference>
<name>A0A6G9XKW3_NOCBR</name>
<sequence>MTFHDYADTTDEYDRDEFDSVVRLRSARQLIDDRSVPAWDTEEWAA</sequence>
<dbReference type="Proteomes" id="UP000501705">
    <property type="component" value="Chromosome"/>
</dbReference>
<evidence type="ECO:0000313" key="2">
    <source>
        <dbReference type="Proteomes" id="UP000501705"/>
    </source>
</evidence>
<dbReference type="AlphaFoldDB" id="A0A6G9XKW3"/>
<protein>
    <submittedName>
        <fullName evidence="1">Uncharacterized protein</fullName>
    </submittedName>
</protein>
<dbReference type="EMBL" id="CP046171">
    <property type="protein sequence ID" value="QIS01523.1"/>
    <property type="molecule type" value="Genomic_DNA"/>
</dbReference>
<organism evidence="1 2">
    <name type="scientific">Nocardia brasiliensis</name>
    <dbReference type="NCBI Taxonomy" id="37326"/>
    <lineage>
        <taxon>Bacteria</taxon>
        <taxon>Bacillati</taxon>
        <taxon>Actinomycetota</taxon>
        <taxon>Actinomycetes</taxon>
        <taxon>Mycobacteriales</taxon>
        <taxon>Nocardiaceae</taxon>
        <taxon>Nocardia</taxon>
    </lineage>
</organism>
<evidence type="ECO:0000313" key="1">
    <source>
        <dbReference type="EMBL" id="QIS01523.1"/>
    </source>
</evidence>
<accession>A0A6G9XKW3</accession>
<dbReference type="RefSeq" id="WP_167460664.1">
    <property type="nucleotide sequence ID" value="NZ_CP046171.1"/>
</dbReference>